<evidence type="ECO:0000256" key="2">
    <source>
        <dbReference type="ARBA" id="ARBA00009295"/>
    </source>
</evidence>
<keyword evidence="9" id="KW-0472">Membrane</keyword>
<keyword evidence="10" id="KW-0275">Fatty acid biosynthesis</keyword>
<evidence type="ECO:0000256" key="9">
    <source>
        <dbReference type="ARBA" id="ARBA00023136"/>
    </source>
</evidence>
<evidence type="ECO:0000256" key="10">
    <source>
        <dbReference type="ARBA" id="ARBA00023160"/>
    </source>
</evidence>
<reference evidence="11 12" key="1">
    <citation type="journal article" date="2019" name="Commun. Biol.">
        <title>The bagworm genome reveals a unique fibroin gene that provides high tensile strength.</title>
        <authorList>
            <person name="Kono N."/>
            <person name="Nakamura H."/>
            <person name="Ohtoshi R."/>
            <person name="Tomita M."/>
            <person name="Numata K."/>
            <person name="Arakawa K."/>
        </authorList>
    </citation>
    <scope>NUCLEOTIDE SEQUENCE [LARGE SCALE GENOMIC DNA]</scope>
</reference>
<evidence type="ECO:0000256" key="6">
    <source>
        <dbReference type="ARBA" id="ARBA00022989"/>
    </source>
</evidence>
<evidence type="ECO:0000256" key="5">
    <source>
        <dbReference type="ARBA" id="ARBA00022832"/>
    </source>
</evidence>
<comment type="caution">
    <text evidence="11">The sequence shown here is derived from an EMBL/GenBank/DDBJ whole genome shotgun (WGS) entry which is preliminary data.</text>
</comment>
<evidence type="ECO:0000256" key="3">
    <source>
        <dbReference type="ARBA" id="ARBA00022516"/>
    </source>
</evidence>
<dbReference type="Proteomes" id="UP000299102">
    <property type="component" value="Unassembled WGS sequence"/>
</dbReference>
<accession>A0A4C1UJ59</accession>
<dbReference type="PANTHER" id="PTHR11351:SF31">
    <property type="entry name" value="DESATURASE 1, ISOFORM A-RELATED"/>
    <property type="match status" value="1"/>
</dbReference>
<keyword evidence="7" id="KW-0560">Oxidoreductase</keyword>
<evidence type="ECO:0000313" key="12">
    <source>
        <dbReference type="Proteomes" id="UP000299102"/>
    </source>
</evidence>
<dbReference type="OrthoDB" id="10260134at2759"/>
<dbReference type="AlphaFoldDB" id="A0A4C1UJ59"/>
<evidence type="ECO:0000313" key="11">
    <source>
        <dbReference type="EMBL" id="GBP25986.1"/>
    </source>
</evidence>
<keyword evidence="6" id="KW-1133">Transmembrane helix</keyword>
<keyword evidence="4" id="KW-0812">Transmembrane</keyword>
<dbReference type="GO" id="GO:0005506">
    <property type="term" value="F:iron ion binding"/>
    <property type="evidence" value="ECO:0007669"/>
    <property type="project" value="TreeGrafter"/>
</dbReference>
<dbReference type="PANTHER" id="PTHR11351">
    <property type="entry name" value="ACYL-COA DESATURASE"/>
    <property type="match status" value="1"/>
</dbReference>
<evidence type="ECO:0000256" key="7">
    <source>
        <dbReference type="ARBA" id="ARBA00023002"/>
    </source>
</evidence>
<dbReference type="EMBL" id="BGZK01000174">
    <property type="protein sequence ID" value="GBP25986.1"/>
    <property type="molecule type" value="Genomic_DNA"/>
</dbReference>
<protein>
    <submittedName>
        <fullName evidence="11">Acyl-CoA Delta(11) desaturase</fullName>
    </submittedName>
</protein>
<keyword evidence="12" id="KW-1185">Reference proteome</keyword>
<keyword evidence="8" id="KW-0443">Lipid metabolism</keyword>
<gene>
    <name evidence="11" type="primary">D11DS</name>
    <name evidence="11" type="ORF">EVAR_84545_1</name>
</gene>
<dbReference type="GO" id="GO:0004768">
    <property type="term" value="F:stearoyl-CoA 9-desaturase activity"/>
    <property type="evidence" value="ECO:0007669"/>
    <property type="project" value="TreeGrafter"/>
</dbReference>
<keyword evidence="5" id="KW-0276">Fatty acid metabolism</keyword>
<dbReference type="GO" id="GO:0005789">
    <property type="term" value="C:endoplasmic reticulum membrane"/>
    <property type="evidence" value="ECO:0007669"/>
    <property type="project" value="TreeGrafter"/>
</dbReference>
<keyword evidence="3" id="KW-0444">Lipid biosynthesis</keyword>
<proteinExistence type="inferred from homology"/>
<comment type="similarity">
    <text evidence="2">Belongs to the fatty acid desaturase type 1 family.</text>
</comment>
<name>A0A4C1UJ59_EUMVA</name>
<organism evidence="11 12">
    <name type="scientific">Eumeta variegata</name>
    <name type="common">Bagworm moth</name>
    <name type="synonym">Eumeta japonica</name>
    <dbReference type="NCBI Taxonomy" id="151549"/>
    <lineage>
        <taxon>Eukaryota</taxon>
        <taxon>Metazoa</taxon>
        <taxon>Ecdysozoa</taxon>
        <taxon>Arthropoda</taxon>
        <taxon>Hexapoda</taxon>
        <taxon>Insecta</taxon>
        <taxon>Pterygota</taxon>
        <taxon>Neoptera</taxon>
        <taxon>Endopterygota</taxon>
        <taxon>Lepidoptera</taxon>
        <taxon>Glossata</taxon>
        <taxon>Ditrysia</taxon>
        <taxon>Tineoidea</taxon>
        <taxon>Psychidae</taxon>
        <taxon>Oiketicinae</taxon>
        <taxon>Eumeta</taxon>
    </lineage>
</organism>
<dbReference type="STRING" id="151549.A0A4C1UJ59"/>
<dbReference type="InterPro" id="IPR015876">
    <property type="entry name" value="Acyl-CoA_DS"/>
</dbReference>
<evidence type="ECO:0000256" key="1">
    <source>
        <dbReference type="ARBA" id="ARBA00004141"/>
    </source>
</evidence>
<sequence>MNKGEFFSSSIQRCGLSLDSSFENVAESSIPPRQVNGNSWICGQIHAKCVYNEVTIKSITAESLNPRENIGVWMICVEGFHNFHHTFPWDYRATELPLYNMLTPTITFIEAMAYIGQAYDLKSVTPDIVKRRSQRTGDGTHHLWGWDDPEFTAGLKKQFATVKNAETTD</sequence>
<comment type="subcellular location">
    <subcellularLocation>
        <location evidence="1">Membrane</location>
        <topology evidence="1">Multi-pass membrane protein</topology>
    </subcellularLocation>
</comment>
<evidence type="ECO:0000256" key="8">
    <source>
        <dbReference type="ARBA" id="ARBA00023098"/>
    </source>
</evidence>
<dbReference type="GO" id="GO:0006636">
    <property type="term" value="P:unsaturated fatty acid biosynthetic process"/>
    <property type="evidence" value="ECO:0007669"/>
    <property type="project" value="TreeGrafter"/>
</dbReference>
<evidence type="ECO:0000256" key="4">
    <source>
        <dbReference type="ARBA" id="ARBA00022692"/>
    </source>
</evidence>